<name>A0ABS1J9A1_9BACL</name>
<reference evidence="2 3" key="1">
    <citation type="submission" date="2021-01" db="EMBL/GenBank/DDBJ databases">
        <title>Tumebacillus sp. strain ITR2 16S ribosomal RNA gene Genome sequencing and assembly.</title>
        <authorList>
            <person name="Kang M."/>
        </authorList>
    </citation>
    <scope>NUCLEOTIDE SEQUENCE [LARGE SCALE GENOMIC DNA]</scope>
    <source>
        <strain evidence="2 3">ITR2</strain>
    </source>
</reference>
<dbReference type="EMBL" id="JAEQNB010000001">
    <property type="protein sequence ID" value="MBL0386218.1"/>
    <property type="molecule type" value="Genomic_DNA"/>
</dbReference>
<protein>
    <submittedName>
        <fullName evidence="2">Uncharacterized protein</fullName>
    </submittedName>
</protein>
<dbReference type="Proteomes" id="UP000602284">
    <property type="component" value="Unassembled WGS sequence"/>
</dbReference>
<keyword evidence="1" id="KW-0472">Membrane</keyword>
<evidence type="ECO:0000313" key="2">
    <source>
        <dbReference type="EMBL" id="MBL0386218.1"/>
    </source>
</evidence>
<proteinExistence type="predicted"/>
<dbReference type="NCBIfam" id="NF042414">
    <property type="entry name" value="CLC_0170_fam"/>
    <property type="match status" value="1"/>
</dbReference>
<keyword evidence="3" id="KW-1185">Reference proteome</keyword>
<sequence>MTQLSYLNYLVLLFEICGVLTLVIDSKKYNQKQQTKEEKLSRFFGWTNIVLGVAAYVGNWMMQNIM</sequence>
<feature type="transmembrane region" description="Helical" evidence="1">
    <location>
        <begin position="43"/>
        <end position="62"/>
    </location>
</feature>
<feature type="transmembrane region" description="Helical" evidence="1">
    <location>
        <begin position="6"/>
        <end position="23"/>
    </location>
</feature>
<keyword evidence="1" id="KW-1133">Transmembrane helix</keyword>
<organism evidence="2 3">
    <name type="scientific">Tumebacillus amylolyticus</name>
    <dbReference type="NCBI Taxonomy" id="2801339"/>
    <lineage>
        <taxon>Bacteria</taxon>
        <taxon>Bacillati</taxon>
        <taxon>Bacillota</taxon>
        <taxon>Bacilli</taxon>
        <taxon>Bacillales</taxon>
        <taxon>Alicyclobacillaceae</taxon>
        <taxon>Tumebacillus</taxon>
    </lineage>
</organism>
<evidence type="ECO:0000313" key="3">
    <source>
        <dbReference type="Proteomes" id="UP000602284"/>
    </source>
</evidence>
<comment type="caution">
    <text evidence="2">The sequence shown here is derived from an EMBL/GenBank/DDBJ whole genome shotgun (WGS) entry which is preliminary data.</text>
</comment>
<keyword evidence="1" id="KW-0812">Transmembrane</keyword>
<evidence type="ECO:0000256" key="1">
    <source>
        <dbReference type="SAM" id="Phobius"/>
    </source>
</evidence>
<gene>
    <name evidence="2" type="ORF">JJB07_06075</name>
</gene>
<accession>A0ABS1J9A1</accession>
<dbReference type="RefSeq" id="WP_201632226.1">
    <property type="nucleotide sequence ID" value="NZ_JAEQNB010000001.1"/>
</dbReference>
<dbReference type="InterPro" id="IPR049971">
    <property type="entry name" value="CLC_0170-like"/>
</dbReference>